<dbReference type="PANTHER" id="PTHR45776:SF2">
    <property type="entry name" value="MIP04163P"/>
    <property type="match status" value="1"/>
</dbReference>
<evidence type="ECO:0000256" key="4">
    <source>
        <dbReference type="ARBA" id="ARBA00023163"/>
    </source>
</evidence>
<reference evidence="8 9" key="1">
    <citation type="submission" date="2015-09" db="EMBL/GenBank/DDBJ databases">
        <title>Trachymyrmex zeteki WGS genome.</title>
        <authorList>
            <person name="Nygaard S."/>
            <person name="Hu H."/>
            <person name="Boomsma J."/>
            <person name="Zhang G."/>
        </authorList>
    </citation>
    <scope>NUCLEOTIDE SEQUENCE [LARGE SCALE GENOMIC DNA]</scope>
    <source>
        <strain evidence="8">Tzet28-1</strain>
        <tissue evidence="8">Whole body</tissue>
    </source>
</reference>
<dbReference type="EMBL" id="KQ983219">
    <property type="protein sequence ID" value="KYQ46518.1"/>
    <property type="molecule type" value="Genomic_DNA"/>
</dbReference>
<feature type="compositionally biased region" description="Pro residues" evidence="6">
    <location>
        <begin position="108"/>
        <end position="119"/>
    </location>
</feature>
<keyword evidence="3" id="KW-0238">DNA-binding</keyword>
<feature type="compositionally biased region" description="Gly residues" evidence="6">
    <location>
        <begin position="163"/>
        <end position="173"/>
    </location>
</feature>
<feature type="region of interest" description="Disordered" evidence="6">
    <location>
        <begin position="87"/>
        <end position="120"/>
    </location>
</feature>
<dbReference type="PANTHER" id="PTHR45776">
    <property type="entry name" value="MIP04163P"/>
    <property type="match status" value="1"/>
</dbReference>
<feature type="domain" description="MiT/TFE transcription factors N-terminal" evidence="7">
    <location>
        <begin position="75"/>
        <end position="161"/>
    </location>
</feature>
<evidence type="ECO:0000313" key="8">
    <source>
        <dbReference type="EMBL" id="KYQ46518.1"/>
    </source>
</evidence>
<name>A0A151WFA5_9HYME</name>
<gene>
    <name evidence="8" type="ORF">ALC60_14448</name>
</gene>
<dbReference type="Pfam" id="PF15951">
    <property type="entry name" value="MITF_TFEB_C_3_N"/>
    <property type="match status" value="1"/>
</dbReference>
<dbReference type="Proteomes" id="UP000075809">
    <property type="component" value="Unassembled WGS sequence"/>
</dbReference>
<keyword evidence="4" id="KW-0804">Transcription</keyword>
<dbReference type="AlphaFoldDB" id="A0A151WFA5"/>
<evidence type="ECO:0000313" key="9">
    <source>
        <dbReference type="Proteomes" id="UP000075809"/>
    </source>
</evidence>
<dbReference type="InterPro" id="IPR031867">
    <property type="entry name" value="MiT/TFE_N"/>
</dbReference>
<evidence type="ECO:0000256" key="6">
    <source>
        <dbReference type="SAM" id="MobiDB-lite"/>
    </source>
</evidence>
<proteinExistence type="predicted"/>
<dbReference type="GO" id="GO:0000981">
    <property type="term" value="F:DNA-binding transcription factor activity, RNA polymerase II-specific"/>
    <property type="evidence" value="ECO:0007669"/>
    <property type="project" value="TreeGrafter"/>
</dbReference>
<dbReference type="GO" id="GO:0000978">
    <property type="term" value="F:RNA polymerase II cis-regulatory region sequence-specific DNA binding"/>
    <property type="evidence" value="ECO:0007669"/>
    <property type="project" value="TreeGrafter"/>
</dbReference>
<keyword evidence="5" id="KW-0539">Nucleus</keyword>
<sequence>MDESGVDMGFDLTAAFAVADPIAHHVSAADYDDEFEQALSLLSTSTKELMYYELKSRAPDTGSPPTFKTATPTSRTQLKLQLMREQLQEQERRQAEFRQSLQQQRPAAAPPRPVPPTPLPTIGVDVPPQVLQVRTLLENPTRYHVVQKQKNQVRQYLHESFRGGEGGGGGGSAGNAVVSGSAGSEGGGRTPVDAGPPPVPMVVQSAPPGPQLHHPKPQHPHLASYPHAPALLPHHPGNPTVVSASPDPITTGTMSPGLSSVATSNSEVRVVCSMRVDCVDSITQCFSNARNQISKI</sequence>
<evidence type="ECO:0000259" key="7">
    <source>
        <dbReference type="Pfam" id="PF15951"/>
    </source>
</evidence>
<keyword evidence="2" id="KW-0805">Transcription regulation</keyword>
<evidence type="ECO:0000256" key="5">
    <source>
        <dbReference type="ARBA" id="ARBA00023242"/>
    </source>
</evidence>
<evidence type="ECO:0000256" key="1">
    <source>
        <dbReference type="ARBA" id="ARBA00004123"/>
    </source>
</evidence>
<feature type="compositionally biased region" description="Basic and acidic residues" evidence="6">
    <location>
        <begin position="87"/>
        <end position="96"/>
    </location>
</feature>
<dbReference type="STRING" id="64791.A0A151WFA5"/>
<feature type="region of interest" description="Disordered" evidence="6">
    <location>
        <begin position="160"/>
        <end position="197"/>
    </location>
</feature>
<accession>A0A151WFA5</accession>
<feature type="compositionally biased region" description="Low complexity" evidence="6">
    <location>
        <begin position="97"/>
        <end position="107"/>
    </location>
</feature>
<dbReference type="GO" id="GO:0005634">
    <property type="term" value="C:nucleus"/>
    <property type="evidence" value="ECO:0007669"/>
    <property type="project" value="UniProtKB-SubCell"/>
</dbReference>
<evidence type="ECO:0000256" key="3">
    <source>
        <dbReference type="ARBA" id="ARBA00023125"/>
    </source>
</evidence>
<keyword evidence="9" id="KW-1185">Reference proteome</keyword>
<comment type="subcellular location">
    <subcellularLocation>
        <location evidence="1">Nucleus</location>
    </subcellularLocation>
</comment>
<protein>
    <submittedName>
        <fullName evidence="8">Microphthalmia-associated transcription factor</fullName>
    </submittedName>
</protein>
<evidence type="ECO:0000256" key="2">
    <source>
        <dbReference type="ARBA" id="ARBA00023015"/>
    </source>
</evidence>
<organism evidence="8 9">
    <name type="scientific">Mycetomoellerius zeteki</name>
    <dbReference type="NCBI Taxonomy" id="64791"/>
    <lineage>
        <taxon>Eukaryota</taxon>
        <taxon>Metazoa</taxon>
        <taxon>Ecdysozoa</taxon>
        <taxon>Arthropoda</taxon>
        <taxon>Hexapoda</taxon>
        <taxon>Insecta</taxon>
        <taxon>Pterygota</taxon>
        <taxon>Neoptera</taxon>
        <taxon>Endopterygota</taxon>
        <taxon>Hymenoptera</taxon>
        <taxon>Apocrita</taxon>
        <taxon>Aculeata</taxon>
        <taxon>Formicoidea</taxon>
        <taxon>Formicidae</taxon>
        <taxon>Myrmicinae</taxon>
        <taxon>Mycetomoellerius</taxon>
    </lineage>
</organism>